<feature type="domain" description="Initiator Rep protein WH1" evidence="3">
    <location>
        <begin position="16"/>
        <end position="159"/>
    </location>
</feature>
<dbReference type="InterPro" id="IPR000525">
    <property type="entry name" value="Initiator_Rep_WH1"/>
</dbReference>
<protein>
    <submittedName>
        <fullName evidence="4">Initiator Replication protein</fullName>
    </submittedName>
</protein>
<accession>A0A1G6E8D9</accession>
<reference evidence="4 5" key="1">
    <citation type="submission" date="2016-10" db="EMBL/GenBank/DDBJ databases">
        <authorList>
            <person name="de Groot N.N."/>
        </authorList>
    </citation>
    <scope>NUCLEOTIDE SEQUENCE [LARGE SCALE GENOMIC DNA]</scope>
    <source>
        <strain evidence="4 5">ASO4-2</strain>
    </source>
</reference>
<keyword evidence="5" id="KW-1185">Reference proteome</keyword>
<comment type="similarity">
    <text evidence="1">Belongs to the initiator RepB protein family.</text>
</comment>
<dbReference type="SUPFAM" id="SSF46785">
    <property type="entry name" value="Winged helix' DNA-binding domain"/>
    <property type="match status" value="2"/>
</dbReference>
<dbReference type="GO" id="GO:0003887">
    <property type="term" value="F:DNA-directed DNA polymerase activity"/>
    <property type="evidence" value="ECO:0007669"/>
    <property type="project" value="InterPro"/>
</dbReference>
<dbReference type="GO" id="GO:0006270">
    <property type="term" value="P:DNA replication initiation"/>
    <property type="evidence" value="ECO:0007669"/>
    <property type="project" value="InterPro"/>
</dbReference>
<dbReference type="InterPro" id="IPR036390">
    <property type="entry name" value="WH_DNA-bd_sf"/>
</dbReference>
<dbReference type="RefSeq" id="WP_092122766.1">
    <property type="nucleotide sequence ID" value="NZ_FMXO01000016.1"/>
</dbReference>
<evidence type="ECO:0000313" key="5">
    <source>
        <dbReference type="Proteomes" id="UP000198771"/>
    </source>
</evidence>
<evidence type="ECO:0000259" key="3">
    <source>
        <dbReference type="Pfam" id="PF01051"/>
    </source>
</evidence>
<dbReference type="AlphaFoldDB" id="A0A1G6E8D9"/>
<feature type="region of interest" description="Disordered" evidence="2">
    <location>
        <begin position="235"/>
        <end position="258"/>
    </location>
</feature>
<organism evidence="4 5">
    <name type="scientific">Desulfonatronum thiosulfatophilum</name>
    <dbReference type="NCBI Taxonomy" id="617002"/>
    <lineage>
        <taxon>Bacteria</taxon>
        <taxon>Pseudomonadati</taxon>
        <taxon>Thermodesulfobacteriota</taxon>
        <taxon>Desulfovibrionia</taxon>
        <taxon>Desulfovibrionales</taxon>
        <taxon>Desulfonatronaceae</taxon>
        <taxon>Desulfonatronum</taxon>
    </lineage>
</organism>
<sequence>MNTNDDFVLVKSNALKTNALVDAMSDLGLQELRFLAFAASRLPHDLKAEKGKPYDMEIDVPALVENFGINPQDAYREIKILADRLTRKIIEFDDESGAEIAVGLLSNRKYDHGKGRLWFRFDENLLPHLMGLTERFTKHRIKDVYQFQKPSTWRVYELLRQYKEIGKQEFEIEELHWKLGLADKYPRLVDLRKWILDPAILEINAASDILVDYSQKKRGRRIVALIFHILENKGSGATTRKSHGTSRKPSVSAQSPQDSALVRMLREEYRVSPKQSRQLAELGSHDNGFILDLLPKLRLRWEQATEKKTTLGTYISKALREELLHKNSLIGN</sequence>
<dbReference type="Gene3D" id="1.10.10.10">
    <property type="entry name" value="Winged helix-like DNA-binding domain superfamily/Winged helix DNA-binding domain"/>
    <property type="match status" value="2"/>
</dbReference>
<dbReference type="Pfam" id="PF21205">
    <property type="entry name" value="Rep3_C"/>
    <property type="match status" value="1"/>
</dbReference>
<evidence type="ECO:0000256" key="2">
    <source>
        <dbReference type="SAM" id="MobiDB-lite"/>
    </source>
</evidence>
<evidence type="ECO:0000313" key="4">
    <source>
        <dbReference type="EMBL" id="SDB53686.1"/>
    </source>
</evidence>
<dbReference type="Proteomes" id="UP000198771">
    <property type="component" value="Unassembled WGS sequence"/>
</dbReference>
<proteinExistence type="inferred from homology"/>
<name>A0A1G6E8D9_9BACT</name>
<dbReference type="EMBL" id="FMXO01000016">
    <property type="protein sequence ID" value="SDB53686.1"/>
    <property type="molecule type" value="Genomic_DNA"/>
</dbReference>
<gene>
    <name evidence="4" type="ORF">SAMN05660653_02667</name>
</gene>
<dbReference type="Pfam" id="PF01051">
    <property type="entry name" value="Rep3_N"/>
    <property type="match status" value="1"/>
</dbReference>
<dbReference type="InterPro" id="IPR036388">
    <property type="entry name" value="WH-like_DNA-bd_sf"/>
</dbReference>
<feature type="compositionally biased region" description="Polar residues" evidence="2">
    <location>
        <begin position="247"/>
        <end position="258"/>
    </location>
</feature>
<dbReference type="OrthoDB" id="9122127at2"/>
<evidence type="ECO:0000256" key="1">
    <source>
        <dbReference type="ARBA" id="ARBA00038283"/>
    </source>
</evidence>